<evidence type="ECO:0000313" key="6">
    <source>
        <dbReference type="Proteomes" id="UP000019151"/>
    </source>
</evidence>
<dbReference type="Proteomes" id="UP000019151">
    <property type="component" value="Chromosome"/>
</dbReference>
<feature type="domain" description="AB hydrolase-1" evidence="4">
    <location>
        <begin position="94"/>
        <end position="455"/>
    </location>
</feature>
<dbReference type="InterPro" id="IPR000073">
    <property type="entry name" value="AB_hydrolase_1"/>
</dbReference>
<dbReference type="SUPFAM" id="SSF53474">
    <property type="entry name" value="alpha/beta-Hydrolases"/>
    <property type="match status" value="1"/>
</dbReference>
<evidence type="ECO:0000313" key="5">
    <source>
        <dbReference type="EMBL" id="AHG88699.1"/>
    </source>
</evidence>
<dbReference type="InterPro" id="IPR002410">
    <property type="entry name" value="Peptidase_S33"/>
</dbReference>
<dbReference type="HOGENOM" id="CLU_025429_1_0_0"/>
<dbReference type="GO" id="GO:0016020">
    <property type="term" value="C:membrane"/>
    <property type="evidence" value="ECO:0007669"/>
    <property type="project" value="TreeGrafter"/>
</dbReference>
<evidence type="ECO:0000256" key="1">
    <source>
        <dbReference type="ARBA" id="ARBA00010088"/>
    </source>
</evidence>
<evidence type="ECO:0000259" key="4">
    <source>
        <dbReference type="Pfam" id="PF00561"/>
    </source>
</evidence>
<gene>
    <name evidence="5" type="ORF">J421_1162</name>
</gene>
<keyword evidence="2 5" id="KW-0378">Hydrolase</keyword>
<dbReference type="InParanoid" id="W0RCA0"/>
<dbReference type="KEGG" id="gba:J421_1162"/>
<dbReference type="InterPro" id="IPR029058">
    <property type="entry name" value="AB_hydrolase_fold"/>
</dbReference>
<evidence type="ECO:0000256" key="3">
    <source>
        <dbReference type="SAM" id="SignalP"/>
    </source>
</evidence>
<dbReference type="PRINTS" id="PR00793">
    <property type="entry name" value="PROAMNOPTASE"/>
</dbReference>
<name>W0RCA0_9BACT</name>
<dbReference type="AlphaFoldDB" id="W0RCA0"/>
<keyword evidence="3" id="KW-0732">Signal</keyword>
<dbReference type="STRING" id="861299.J421_1162"/>
<feature type="signal peptide" evidence="3">
    <location>
        <begin position="1"/>
        <end position="29"/>
    </location>
</feature>
<dbReference type="Gene3D" id="3.40.50.1820">
    <property type="entry name" value="alpha/beta hydrolase"/>
    <property type="match status" value="2"/>
</dbReference>
<dbReference type="PANTHER" id="PTHR43798">
    <property type="entry name" value="MONOACYLGLYCEROL LIPASE"/>
    <property type="match status" value="1"/>
</dbReference>
<dbReference type="Pfam" id="PF00561">
    <property type="entry name" value="Abhydrolase_1"/>
    <property type="match status" value="1"/>
</dbReference>
<protein>
    <submittedName>
        <fullName evidence="5">Alpha/beta fold family hydrolase</fullName>
    </submittedName>
</protein>
<dbReference type="InterPro" id="IPR050266">
    <property type="entry name" value="AB_hydrolase_sf"/>
</dbReference>
<accession>W0RCA0</accession>
<reference evidence="5 6" key="1">
    <citation type="journal article" date="2014" name="Genome Announc.">
        <title>Genome Sequence and Methylome of Soil Bacterium Gemmatirosa kalamazoonensis KBS708T, a Member of the Rarely Cultivated Gemmatimonadetes Phylum.</title>
        <authorList>
            <person name="Debruyn J.M."/>
            <person name="Radosevich M."/>
            <person name="Wommack K.E."/>
            <person name="Polson S.W."/>
            <person name="Hauser L.J."/>
            <person name="Fawaz M.N."/>
            <person name="Korlach J."/>
            <person name="Tsai Y.C."/>
        </authorList>
    </citation>
    <scope>NUCLEOTIDE SEQUENCE [LARGE SCALE GENOMIC DNA]</scope>
    <source>
        <strain evidence="5 6">KBS708</strain>
    </source>
</reference>
<comment type="similarity">
    <text evidence="1">Belongs to the peptidase S33 family.</text>
</comment>
<dbReference type="EMBL" id="CP007128">
    <property type="protein sequence ID" value="AHG88699.1"/>
    <property type="molecule type" value="Genomic_DNA"/>
</dbReference>
<organism evidence="5 6">
    <name type="scientific">Gemmatirosa kalamazoonensis</name>
    <dbReference type="NCBI Taxonomy" id="861299"/>
    <lineage>
        <taxon>Bacteria</taxon>
        <taxon>Pseudomonadati</taxon>
        <taxon>Gemmatimonadota</taxon>
        <taxon>Gemmatimonadia</taxon>
        <taxon>Gemmatimonadales</taxon>
        <taxon>Gemmatimonadaceae</taxon>
        <taxon>Gemmatirosa</taxon>
    </lineage>
</organism>
<evidence type="ECO:0000256" key="2">
    <source>
        <dbReference type="ARBA" id="ARBA00022801"/>
    </source>
</evidence>
<dbReference type="RefSeq" id="WP_158508664.1">
    <property type="nucleotide sequence ID" value="NZ_CP007128.1"/>
</dbReference>
<keyword evidence="6" id="KW-1185">Reference proteome</keyword>
<proteinExistence type="inferred from homology"/>
<dbReference type="PANTHER" id="PTHR43798:SF27">
    <property type="entry name" value="HYDROLASE ALPHA_BETA HYDROLASE FOLD FAMILY"/>
    <property type="match status" value="1"/>
</dbReference>
<sequence>MTAAPATRRTTSLAVLVAACLAACNPAPSVDAPPAERLRLHPCFLVSLFEPARCGTFRVPERRVGAHSAGTVRRTLGLRVVVLPARTRPAAREPLVLLHGGPGIGAAEQPRYADAVFAEARRTRDVVLVDQRGTGRSNPLACDLYDDGGRLQPYLDPMFPLGAVRRCAARLARRADLSEYGTDAAADDLDDLRAALGAERLDLFGVSYGTRAALVYLRRHPSHVRRVVLQGVVAPDEPIPLAAGRAGERALDYLAADCAADAACRRDVPNPEGDVARVMVRLREAPAVVELWNGRRLSTERVRISARGFAERLWSMLYSPGDDRETARLVHAAALGALTPFAEAALHESRARRRRSEGMMLSVLCAEDAPRLARADTARAAAGALLGLPVARELLAACAAWPVGPRDPLGGASALATPALLLSGEVDPIAPPEWAERARRLLPNSVHLVQPRGGHAELAGCAPRLVAAFLDAADPRRLGRTCWPSWDVVAPDGVTTAGRTAFEHGAP</sequence>
<feature type="chain" id="PRO_5004793900" evidence="3">
    <location>
        <begin position="30"/>
        <end position="507"/>
    </location>
</feature>
<dbReference type="eggNOG" id="COG0596">
    <property type="taxonomic scope" value="Bacteria"/>
</dbReference>
<dbReference type="GO" id="GO:0008233">
    <property type="term" value="F:peptidase activity"/>
    <property type="evidence" value="ECO:0007669"/>
    <property type="project" value="InterPro"/>
</dbReference>
<dbReference type="GO" id="GO:0006508">
    <property type="term" value="P:proteolysis"/>
    <property type="evidence" value="ECO:0007669"/>
    <property type="project" value="InterPro"/>
</dbReference>
<dbReference type="OrthoDB" id="9796770at2"/>